<reference evidence="1 2" key="1">
    <citation type="journal article" date="2022" name="bioRxiv">
        <title>The genome of the oomycete Peronosclerospora sorghi, a cosmopolitan pathogen of maize and sorghum, is inflated with dispersed pseudogenes.</title>
        <authorList>
            <person name="Fletcher K."/>
            <person name="Martin F."/>
            <person name="Isakeit T."/>
            <person name="Cavanaugh K."/>
            <person name="Magill C."/>
            <person name="Michelmore R."/>
        </authorList>
    </citation>
    <scope>NUCLEOTIDE SEQUENCE [LARGE SCALE GENOMIC DNA]</scope>
    <source>
        <strain evidence="1">P6</strain>
    </source>
</reference>
<accession>A0ACC0WC19</accession>
<dbReference type="EMBL" id="CM047582">
    <property type="protein sequence ID" value="KAI9915665.1"/>
    <property type="molecule type" value="Genomic_DNA"/>
</dbReference>
<proteinExistence type="predicted"/>
<organism evidence="1 2">
    <name type="scientific">Peronosclerospora sorghi</name>
    <dbReference type="NCBI Taxonomy" id="230839"/>
    <lineage>
        <taxon>Eukaryota</taxon>
        <taxon>Sar</taxon>
        <taxon>Stramenopiles</taxon>
        <taxon>Oomycota</taxon>
        <taxon>Peronosporomycetes</taxon>
        <taxon>Peronosporales</taxon>
        <taxon>Peronosporaceae</taxon>
        <taxon>Peronosclerospora</taxon>
    </lineage>
</organism>
<gene>
    <name evidence="1" type="ORF">PsorP6_007890</name>
</gene>
<sequence>MYSRNDAGFYALCSRSAPSAIVWATYQYPQVQAVEIDPWTNLTDGLQMAHSSLTRRPKWLLPISILWLQKNGMTRHGVRVRIARMPPTRCGNNGKDDVRFVLPATKFSTRVVPLRYESYNEPSCSASMARKCCGIKTEKQTMRMKWHGKRGNHFFRRLNGDANTVNMSLVEQWL</sequence>
<evidence type="ECO:0000313" key="2">
    <source>
        <dbReference type="Proteomes" id="UP001163321"/>
    </source>
</evidence>
<dbReference type="Proteomes" id="UP001163321">
    <property type="component" value="Chromosome 3"/>
</dbReference>
<keyword evidence="2" id="KW-1185">Reference proteome</keyword>
<comment type="caution">
    <text evidence="1">The sequence shown here is derived from an EMBL/GenBank/DDBJ whole genome shotgun (WGS) entry which is preliminary data.</text>
</comment>
<protein>
    <submittedName>
        <fullName evidence="1">Uncharacterized protein</fullName>
    </submittedName>
</protein>
<evidence type="ECO:0000313" key="1">
    <source>
        <dbReference type="EMBL" id="KAI9915665.1"/>
    </source>
</evidence>
<name>A0ACC0WC19_9STRA</name>